<proteinExistence type="inferred from homology"/>
<dbReference type="InterPro" id="IPR001515">
    <property type="entry name" value="Ribosomal_eL32"/>
</dbReference>
<evidence type="ECO:0000256" key="2">
    <source>
        <dbReference type="ARBA" id="ARBA00022980"/>
    </source>
</evidence>
<reference evidence="4 5" key="1">
    <citation type="journal article" date="2018" name="Mol. Biol. Evol.">
        <title>Analysis of the draft genome of the red seaweed Gracilariopsis chorda provides insights into genome size evolution in Rhodophyta.</title>
        <authorList>
            <person name="Lee J."/>
            <person name="Yang E.C."/>
            <person name="Graf L."/>
            <person name="Yang J.H."/>
            <person name="Qiu H."/>
            <person name="Zel Zion U."/>
            <person name="Chan C.X."/>
            <person name="Stephens T.G."/>
            <person name="Weber A.P.M."/>
            <person name="Boo G.H."/>
            <person name="Boo S.M."/>
            <person name="Kim K.M."/>
            <person name="Shin Y."/>
            <person name="Jung M."/>
            <person name="Lee S.J."/>
            <person name="Yim H.S."/>
            <person name="Lee J.H."/>
            <person name="Bhattacharya D."/>
            <person name="Yoon H.S."/>
        </authorList>
    </citation>
    <scope>NUCLEOTIDE SEQUENCE [LARGE SCALE GENOMIC DNA]</scope>
    <source>
        <strain evidence="4 5">SKKU-2015</strain>
        <tissue evidence="4">Whole body</tissue>
    </source>
</reference>
<comment type="caution">
    <text evidence="4">The sequence shown here is derived from an EMBL/GenBank/DDBJ whole genome shotgun (WGS) entry which is preliminary data.</text>
</comment>
<dbReference type="GO" id="GO:0022625">
    <property type="term" value="C:cytosolic large ribosomal subunit"/>
    <property type="evidence" value="ECO:0007669"/>
    <property type="project" value="TreeGrafter"/>
</dbReference>
<dbReference type="PANTHER" id="PTHR23413">
    <property type="entry name" value="60S RIBOSOMAL PROTEIN L32 AND DNA-DIRECTED RNA POLYMERASE II, SUBUNIT N"/>
    <property type="match status" value="1"/>
</dbReference>
<dbReference type="SMART" id="SM01393">
    <property type="entry name" value="Ribosomal_L32e"/>
    <property type="match status" value="1"/>
</dbReference>
<name>A0A2V3IHN5_9FLOR</name>
<evidence type="ECO:0000313" key="5">
    <source>
        <dbReference type="Proteomes" id="UP000247409"/>
    </source>
</evidence>
<evidence type="ECO:0000256" key="1">
    <source>
        <dbReference type="ARBA" id="ARBA00008431"/>
    </source>
</evidence>
<dbReference type="SUPFAM" id="SSF52042">
    <property type="entry name" value="Ribosomal protein L32e"/>
    <property type="match status" value="1"/>
</dbReference>
<comment type="similarity">
    <text evidence="1">Belongs to the eukaryotic ribosomal protein eL32 family.</text>
</comment>
<dbReference type="STRING" id="448386.A0A2V3IHN5"/>
<keyword evidence="5" id="KW-1185">Reference proteome</keyword>
<dbReference type="Proteomes" id="UP000247409">
    <property type="component" value="Unassembled WGS sequence"/>
</dbReference>
<keyword evidence="3" id="KW-0687">Ribonucleoprotein</keyword>
<sequence>MRASPSTTRPRRVRPAYVRVVSPGDLPLFRSVRSCRPRCLPPLPKKKMATSLNTIKLVKKRTRKFKRHQCDTKIRVAESWRRPKGIDSRVRRKWRGKVSMPNIGYGTNKKTRHMLPNGFFKFVVHNVSELEVLMMHNRVFCAEIGHAVSARKRIAILDRAAQLDIRVTNSNARVKVEETE</sequence>
<dbReference type="CDD" id="cd00513">
    <property type="entry name" value="Ribosomal_L32_L32e"/>
    <property type="match status" value="1"/>
</dbReference>
<dbReference type="GO" id="GO:0003735">
    <property type="term" value="F:structural constituent of ribosome"/>
    <property type="evidence" value="ECO:0007669"/>
    <property type="project" value="InterPro"/>
</dbReference>
<evidence type="ECO:0000256" key="3">
    <source>
        <dbReference type="ARBA" id="ARBA00023274"/>
    </source>
</evidence>
<dbReference type="GO" id="GO:0006412">
    <property type="term" value="P:translation"/>
    <property type="evidence" value="ECO:0007669"/>
    <property type="project" value="InterPro"/>
</dbReference>
<evidence type="ECO:0000313" key="4">
    <source>
        <dbReference type="EMBL" id="PXF41548.1"/>
    </source>
</evidence>
<gene>
    <name evidence="4" type="ORF">BWQ96_08751</name>
</gene>
<dbReference type="AlphaFoldDB" id="A0A2V3IHN5"/>
<keyword evidence="2 4" id="KW-0689">Ribosomal protein</keyword>
<dbReference type="EMBL" id="NBIV01000210">
    <property type="protein sequence ID" value="PXF41548.1"/>
    <property type="molecule type" value="Genomic_DNA"/>
</dbReference>
<organism evidence="4 5">
    <name type="scientific">Gracilariopsis chorda</name>
    <dbReference type="NCBI Taxonomy" id="448386"/>
    <lineage>
        <taxon>Eukaryota</taxon>
        <taxon>Rhodophyta</taxon>
        <taxon>Florideophyceae</taxon>
        <taxon>Rhodymeniophycidae</taxon>
        <taxon>Gracilariales</taxon>
        <taxon>Gracilariaceae</taxon>
        <taxon>Gracilariopsis</taxon>
    </lineage>
</organism>
<dbReference type="PANTHER" id="PTHR23413:SF1">
    <property type="entry name" value="RIBOSOMAL PROTEIN L32"/>
    <property type="match status" value="1"/>
</dbReference>
<dbReference type="OrthoDB" id="268693at2759"/>
<dbReference type="InterPro" id="IPR036351">
    <property type="entry name" value="Ribosomal_eL32_sf"/>
</dbReference>
<dbReference type="Pfam" id="PF01655">
    <property type="entry name" value="Ribosomal_L32e"/>
    <property type="match status" value="1"/>
</dbReference>
<protein>
    <submittedName>
        <fullName evidence="4">60S ribosomal protein L32-1</fullName>
    </submittedName>
</protein>
<accession>A0A2V3IHN5</accession>